<proteinExistence type="predicted"/>
<gene>
    <name evidence="1" type="ordered locus">SpiBuddy_2380</name>
</gene>
<accession>F0RRE2</accession>
<reference evidence="2" key="1">
    <citation type="submission" date="2011-02" db="EMBL/GenBank/DDBJ databases">
        <title>Complete sequence of Spirochaeta sp. Buddy.</title>
        <authorList>
            <person name="Lucas S."/>
            <person name="Copeland A."/>
            <person name="Lapidus A."/>
            <person name="Cheng J.-F."/>
            <person name="Goodwin L."/>
            <person name="Pitluck S."/>
            <person name="Zeytun A."/>
            <person name="Detter J.C."/>
            <person name="Han C."/>
            <person name="Tapia R."/>
            <person name="Land M."/>
            <person name="Hauser L."/>
            <person name="Kyrpides N."/>
            <person name="Ivanova N."/>
            <person name="Mikhailova N."/>
            <person name="Pagani I."/>
            <person name="Ritalahti K.M."/>
            <person name="Loeffler F.E."/>
            <person name="Woyke T."/>
        </authorList>
    </citation>
    <scope>NUCLEOTIDE SEQUENCE [LARGE SCALE GENOMIC DNA]</scope>
    <source>
        <strain evidence="2">ATCC BAA-1886 / DSM 22777 / Buddy</strain>
    </source>
</reference>
<dbReference type="KEGG" id="sbu:SpiBuddy_2380"/>
<evidence type="ECO:0000313" key="1">
    <source>
        <dbReference type="EMBL" id="ADY14194.1"/>
    </source>
</evidence>
<name>F0RRE2_SPHGB</name>
<protein>
    <submittedName>
        <fullName evidence="1">Uncharacterized protein</fullName>
    </submittedName>
</protein>
<keyword evidence="2" id="KW-1185">Reference proteome</keyword>
<dbReference type="Proteomes" id="UP000008466">
    <property type="component" value="Chromosome"/>
</dbReference>
<organism evidence="1 2">
    <name type="scientific">Sphaerochaeta globosa (strain ATCC BAA-1886 / DSM 22777 / Buddy)</name>
    <name type="common">Spirochaeta sp. (strain Buddy)</name>
    <dbReference type="NCBI Taxonomy" id="158189"/>
    <lineage>
        <taxon>Bacteria</taxon>
        <taxon>Pseudomonadati</taxon>
        <taxon>Spirochaetota</taxon>
        <taxon>Spirochaetia</taxon>
        <taxon>Spirochaetales</taxon>
        <taxon>Sphaerochaetaceae</taxon>
        <taxon>Sphaerochaeta</taxon>
    </lineage>
</organism>
<dbReference type="HOGENOM" id="CLU_902851_0_0_12"/>
<dbReference type="AlphaFoldDB" id="F0RRE2"/>
<dbReference type="RefSeq" id="WP_013608042.1">
    <property type="nucleotide sequence ID" value="NC_015152.1"/>
</dbReference>
<sequence>MPENIDLQTRMECFLNNHIIEGMSREWIEHHYLTLYDEISTDPEMIDANASQIIEETETYLRDIIVSYEKVKLLGHSDAFSQVYAEKFFIEENDSTVKDAAYRYLYSLDKNISYEEKSKLIFDEAYIDWLKQGKDPIECNKYAQEISHGEFDSRATEKAEQYFHYYKSAIENGDSSTYSNIYADSLSSGDPLEFAQVKARTYEEQILEGNGEEYSEYYADKFADKFFNADARGLIETDLDRLYYKMIARVQAYIHFNKETYNLKIYGDIYENIYLNYFFSPASKDKDFVVHEDLEKEIEDKYYWSINR</sequence>
<evidence type="ECO:0000313" key="2">
    <source>
        <dbReference type="Proteomes" id="UP000008466"/>
    </source>
</evidence>
<dbReference type="EMBL" id="CP002541">
    <property type="protein sequence ID" value="ADY14194.1"/>
    <property type="molecule type" value="Genomic_DNA"/>
</dbReference>